<evidence type="ECO:0000256" key="1">
    <source>
        <dbReference type="SAM" id="Phobius"/>
    </source>
</evidence>
<name>A0A8J3EBA9_9PROT</name>
<evidence type="ECO:0000313" key="4">
    <source>
        <dbReference type="Proteomes" id="UP000597507"/>
    </source>
</evidence>
<dbReference type="Pfam" id="PF07835">
    <property type="entry name" value="COX4_pro_2"/>
    <property type="match status" value="1"/>
</dbReference>
<dbReference type="RefSeq" id="WP_229677831.1">
    <property type="nucleotide sequence ID" value="NZ_BMKS01000003.1"/>
</dbReference>
<sequence length="56" mass="6188">MAADPHHTTTTADAPPMSDAELLAERQETWNRFCRFVTWSIVATATVLALLVIFVA</sequence>
<gene>
    <name evidence="3" type="ORF">GCM10010964_11330</name>
</gene>
<organism evidence="3 4">
    <name type="scientific">Caldovatus sediminis</name>
    <dbReference type="NCBI Taxonomy" id="2041189"/>
    <lineage>
        <taxon>Bacteria</taxon>
        <taxon>Pseudomonadati</taxon>
        <taxon>Pseudomonadota</taxon>
        <taxon>Alphaproteobacteria</taxon>
        <taxon>Acetobacterales</taxon>
        <taxon>Roseomonadaceae</taxon>
        <taxon>Caldovatus</taxon>
    </lineage>
</organism>
<dbReference type="AlphaFoldDB" id="A0A8J3EBA9"/>
<dbReference type="InterPro" id="IPR036596">
    <property type="entry name" value="Cyt-C_aa3_sf"/>
</dbReference>
<keyword evidence="4" id="KW-1185">Reference proteome</keyword>
<feature type="transmembrane region" description="Helical" evidence="1">
    <location>
        <begin position="36"/>
        <end position="55"/>
    </location>
</feature>
<comment type="caution">
    <text evidence="3">The sequence shown here is derived from an EMBL/GenBank/DDBJ whole genome shotgun (WGS) entry which is preliminary data.</text>
</comment>
<dbReference type="InterPro" id="IPR012422">
    <property type="entry name" value="Cyt_c_oxidase_su4_bac-aa3"/>
</dbReference>
<dbReference type="Gene3D" id="1.20.5.160">
    <property type="entry name" value="Bacterial aa3 type cytochrome c oxidase subunit IV"/>
    <property type="match status" value="1"/>
</dbReference>
<evidence type="ECO:0000259" key="2">
    <source>
        <dbReference type="Pfam" id="PF07835"/>
    </source>
</evidence>
<dbReference type="EMBL" id="BMKS01000003">
    <property type="protein sequence ID" value="GGG25035.1"/>
    <property type="molecule type" value="Genomic_DNA"/>
</dbReference>
<dbReference type="SUPFAM" id="SSF81469">
    <property type="entry name" value="Bacterial aa3 type cytochrome c oxidase subunit IV"/>
    <property type="match status" value="1"/>
</dbReference>
<dbReference type="Proteomes" id="UP000597507">
    <property type="component" value="Unassembled WGS sequence"/>
</dbReference>
<proteinExistence type="predicted"/>
<accession>A0A8J3EBA9</accession>
<evidence type="ECO:0000313" key="3">
    <source>
        <dbReference type="EMBL" id="GGG25035.1"/>
    </source>
</evidence>
<reference evidence="3 4" key="1">
    <citation type="journal article" date="2014" name="Int. J. Syst. Evol. Microbiol.">
        <title>Complete genome sequence of Corynebacterium casei LMG S-19264T (=DSM 44701T), isolated from a smear-ripened cheese.</title>
        <authorList>
            <consortium name="US DOE Joint Genome Institute (JGI-PGF)"/>
            <person name="Walter F."/>
            <person name="Albersmeier A."/>
            <person name="Kalinowski J."/>
            <person name="Ruckert C."/>
        </authorList>
    </citation>
    <scope>NUCLEOTIDE SEQUENCE [LARGE SCALE GENOMIC DNA]</scope>
    <source>
        <strain evidence="3 4">CGMCC 1.16330</strain>
    </source>
</reference>
<protein>
    <recommendedName>
        <fullName evidence="2">Cytochrome c oxidase subunit IV bacterial aa3 type domain-containing protein</fullName>
    </recommendedName>
</protein>
<keyword evidence="1" id="KW-0812">Transmembrane</keyword>
<keyword evidence="1" id="KW-0472">Membrane</keyword>
<feature type="domain" description="Cytochrome c oxidase subunit IV bacterial aa3 type" evidence="2">
    <location>
        <begin position="24"/>
        <end position="54"/>
    </location>
</feature>
<keyword evidence="1" id="KW-1133">Transmembrane helix</keyword>